<reference evidence="8 9" key="1">
    <citation type="journal article" date="2013" name="PLoS ONE">
        <title>Predicting the Proteins of Angomonas deanei, Strigomonas culicis and Their Respective Endosymbionts Reveals New Aspects of the Trypanosomatidae Family.</title>
        <authorList>
            <person name="Motta M.C."/>
            <person name="Martins A.C."/>
            <person name="de Souza S.S."/>
            <person name="Catta-Preta C.M."/>
            <person name="Silva R."/>
            <person name="Klein C.C."/>
            <person name="de Almeida L.G."/>
            <person name="de Lima Cunha O."/>
            <person name="Ciapina L.P."/>
            <person name="Brocchi M."/>
            <person name="Colabardini A.C."/>
            <person name="de Araujo Lima B."/>
            <person name="Machado C.R."/>
            <person name="de Almeida Soares C.M."/>
            <person name="Probst C.M."/>
            <person name="de Menezes C.B."/>
            <person name="Thompson C.E."/>
            <person name="Bartholomeu D.C."/>
            <person name="Gradia D.F."/>
            <person name="Pavoni D.P."/>
            <person name="Grisard E.C."/>
            <person name="Fantinatti-Garboggini F."/>
            <person name="Marchini F.K."/>
            <person name="Rodrigues-Luiz G.F."/>
            <person name="Wagner G."/>
            <person name="Goldman G.H."/>
            <person name="Fietto J.L."/>
            <person name="Elias M.C."/>
            <person name="Goldman M.H."/>
            <person name="Sagot M.F."/>
            <person name="Pereira M."/>
            <person name="Stoco P.H."/>
            <person name="de Mendonca-Neto R.P."/>
            <person name="Teixeira S.M."/>
            <person name="Maciel T.E."/>
            <person name="de Oliveira Mendes T.A."/>
            <person name="Urmenyi T.P."/>
            <person name="de Souza W."/>
            <person name="Schenkman S."/>
            <person name="de Vasconcelos A.T."/>
        </authorList>
    </citation>
    <scope>NUCLEOTIDE SEQUENCE [LARGE SCALE GENOMIC DNA]</scope>
</reference>
<feature type="transmembrane region" description="Helical" evidence="6">
    <location>
        <begin position="30"/>
        <end position="46"/>
    </location>
</feature>
<dbReference type="PROSITE" id="PS50801">
    <property type="entry name" value="STAS"/>
    <property type="match status" value="1"/>
</dbReference>
<evidence type="ECO:0000256" key="2">
    <source>
        <dbReference type="ARBA" id="ARBA00022692"/>
    </source>
</evidence>
<evidence type="ECO:0000313" key="9">
    <source>
        <dbReference type="Proteomes" id="UP000015354"/>
    </source>
</evidence>
<feature type="region of interest" description="Disordered" evidence="5">
    <location>
        <begin position="863"/>
        <end position="921"/>
    </location>
</feature>
<comment type="caution">
    <text evidence="8">The sequence shown here is derived from an EMBL/GenBank/DDBJ whole genome shotgun (WGS) entry which is preliminary data.</text>
</comment>
<dbReference type="InterPro" id="IPR029033">
    <property type="entry name" value="His_PPase_superfam"/>
</dbReference>
<evidence type="ECO:0000256" key="6">
    <source>
        <dbReference type="SAM" id="Phobius"/>
    </source>
</evidence>
<dbReference type="OrthoDB" id="288203at2759"/>
<feature type="transmembrane region" description="Helical" evidence="6">
    <location>
        <begin position="178"/>
        <end position="198"/>
    </location>
</feature>
<evidence type="ECO:0000256" key="4">
    <source>
        <dbReference type="ARBA" id="ARBA00023136"/>
    </source>
</evidence>
<evidence type="ECO:0000313" key="8">
    <source>
        <dbReference type="EMBL" id="EPY18571.1"/>
    </source>
</evidence>
<feature type="region of interest" description="Disordered" evidence="5">
    <location>
        <begin position="1079"/>
        <end position="1252"/>
    </location>
</feature>
<dbReference type="InterPro" id="IPR002645">
    <property type="entry name" value="STAS_dom"/>
</dbReference>
<dbReference type="SUPFAM" id="SSF53254">
    <property type="entry name" value="Phosphoglycerate mutase-like"/>
    <property type="match status" value="1"/>
</dbReference>
<keyword evidence="9" id="KW-1185">Reference proteome</keyword>
<dbReference type="SUPFAM" id="SSF52091">
    <property type="entry name" value="SpoIIaa-like"/>
    <property type="match status" value="1"/>
</dbReference>
<evidence type="ECO:0000256" key="5">
    <source>
        <dbReference type="SAM" id="MobiDB-lite"/>
    </source>
</evidence>
<organism evidence="8 9">
    <name type="scientific">Strigomonas culicis</name>
    <dbReference type="NCBI Taxonomy" id="28005"/>
    <lineage>
        <taxon>Eukaryota</taxon>
        <taxon>Discoba</taxon>
        <taxon>Euglenozoa</taxon>
        <taxon>Kinetoplastea</taxon>
        <taxon>Metakinetoplastina</taxon>
        <taxon>Trypanosomatida</taxon>
        <taxon>Trypanosomatidae</taxon>
        <taxon>Strigomonadinae</taxon>
        <taxon>Strigomonas</taxon>
    </lineage>
</organism>
<dbReference type="CDD" id="cd07042">
    <property type="entry name" value="STAS_SulP_like_sulfate_transporter"/>
    <property type="match status" value="1"/>
</dbReference>
<feature type="domain" description="STAS" evidence="7">
    <location>
        <begin position="289"/>
        <end position="388"/>
    </location>
</feature>
<dbReference type="EMBL" id="ATMH01009874">
    <property type="protein sequence ID" value="EPY18571.1"/>
    <property type="molecule type" value="Genomic_DNA"/>
</dbReference>
<feature type="compositionally biased region" description="Low complexity" evidence="5">
    <location>
        <begin position="1225"/>
        <end position="1235"/>
    </location>
</feature>
<dbReference type="Pfam" id="PF01740">
    <property type="entry name" value="STAS"/>
    <property type="match status" value="1"/>
</dbReference>
<evidence type="ECO:0000256" key="3">
    <source>
        <dbReference type="ARBA" id="ARBA00022989"/>
    </source>
</evidence>
<proteinExistence type="predicted"/>
<dbReference type="GO" id="GO:0055085">
    <property type="term" value="P:transmembrane transport"/>
    <property type="evidence" value="ECO:0007669"/>
    <property type="project" value="InterPro"/>
</dbReference>
<dbReference type="PANTHER" id="PTHR11814">
    <property type="entry name" value="SULFATE TRANSPORTER"/>
    <property type="match status" value="1"/>
</dbReference>
<name>S9UVP5_9TRYP</name>
<feature type="compositionally biased region" description="Low complexity" evidence="5">
    <location>
        <begin position="1162"/>
        <end position="1176"/>
    </location>
</feature>
<dbReference type="Pfam" id="PF00328">
    <property type="entry name" value="His_Phos_2"/>
    <property type="match status" value="1"/>
</dbReference>
<protein>
    <submittedName>
        <fullName evidence="8">Sulfate transporter-like protein</fullName>
    </submittedName>
</protein>
<dbReference type="Proteomes" id="UP000015354">
    <property type="component" value="Unassembled WGS sequence"/>
</dbReference>
<evidence type="ECO:0000256" key="1">
    <source>
        <dbReference type="ARBA" id="ARBA00004141"/>
    </source>
</evidence>
<feature type="transmembrane region" description="Helical" evidence="6">
    <location>
        <begin position="103"/>
        <end position="125"/>
    </location>
</feature>
<dbReference type="Pfam" id="PF00916">
    <property type="entry name" value="Sulfate_transp"/>
    <property type="match status" value="1"/>
</dbReference>
<accession>S9UVP5</accession>
<feature type="compositionally biased region" description="Acidic residues" evidence="5">
    <location>
        <begin position="890"/>
        <end position="905"/>
    </location>
</feature>
<evidence type="ECO:0000259" key="7">
    <source>
        <dbReference type="PROSITE" id="PS50801"/>
    </source>
</evidence>
<sequence>MFNVTASPQTLIQAVLWAFAKALVEQFNQYKMLAFLLCFSYTVYLIQIKKTRLPIWIPHQLIIVVVSTLLTFAFRLDEKWGLATVKDIESALSAPHFPSISNIIGLGPYTLTIAMISFVQIYVIAQRVDPNLNPNSELFASGATNFLCNIMNGMPVTNSFSCSSVLLEQHVQTPLTSYVASFVLFITIVFLTRLGVFYYLPKQALAAIVVSSVWRLVDFSSPVRLWKYSKMDATVWIFTFVLTMVGGITIGVLSGIMLSLVLVVLRIARPRVVCVGFNMATLTYGDLRKDQELLVYPNILIWRFDAPLYFVNIGFFQEKLMQSIEDEVRPIDVIIVTCERVVDIDSAALAAVPTVIKSVSTYKRNLAKGEKPRRILLTCIHGRLETVLFSTAAIPIYVPEEYDRLPIEAIEHGGKFPVVFKKLEDSIRFAQRLVTESYGVYDTSPYPNVSFLTDAVIEAARYISPGAQLRGAAATTVATVGNRGKRGRGGDRGGVFSDDVLDEEDEDNMEGAENEVGGSMALAHTLSNLSIIGDETADTVVANDEANREDNASGLFPAATPLPTFLDEGVLERLKRLKRLSTFTPDRELIGVIGVVRHAEQTPKQKKKIFFTDFRLLELAFRDLTQHPSKETLERARSPEELDDFFRKAEELLQRGVLQPAREWRRVLVVVRSRPQSLHIQIKPFVGTQLASFGDASMADVFARELIDEHRPIDAALLIVKWGGVLTKGGISQAHVLGEKLFARFFAAGDIPLSRLLRFISHPRIYSTDQSRVYNTALVVMRAITQSPVPLTKRDIIIDDGLMKKLSWTAKRLLQEEYRYYEMLLHINSQAASRHFFHIPGFRQLLLIPLLDRPFATNRIASMRGSDDDEAQQERLPAPHLERGQGSALEGEEEEERYSVVDDELDGHGEESVGNTGASALNKEDEEVDAAALPHDIRGFLGDGEGAAGSSTAGGHRTAAFAARAWQRGDESVVKLMDDLNAFYTPFEVLKDLHEKLTTVVQEPLPPEVLSVPLGNHETFGEMRLRYDAMLKNYLGAKLENEAAAEKAVTKLAHRSRDAPEGHTIPLLHPIPYGTSALAASAGGRGRPAALAPPQLQSSDGSPNDGDDNEGPGAVPATQTYRSSPGEALDVLPSPGSGHTTEANRSSEDEDEQDPILGELLPPSRAASSIASCRSPMAQSGSPVEAALSAPVLETSTDERDGKRKREKRATFVMPAEEERRENAPRAAPAHSPRATRLREPDLSPLPNVFTGTLSGRRKPQVVYDLSDASKLRDYAAYDMFYNVPVLRAVYRTCDTPASATCWTRWSGRPTLSTASRASGRTCWRASTAASASSSARS</sequence>
<dbReference type="Gene3D" id="3.40.50.1240">
    <property type="entry name" value="Phosphoglycerate mutase-like"/>
    <property type="match status" value="1"/>
</dbReference>
<feature type="compositionally biased region" description="Basic and acidic residues" evidence="5">
    <location>
        <begin position="1051"/>
        <end position="1061"/>
    </location>
</feature>
<keyword evidence="2 6" id="KW-0812">Transmembrane</keyword>
<dbReference type="InterPro" id="IPR036513">
    <property type="entry name" value="STAS_dom_sf"/>
</dbReference>
<keyword evidence="4 6" id="KW-0472">Membrane</keyword>
<dbReference type="InterPro" id="IPR000560">
    <property type="entry name" value="His_Pase_clade-2"/>
</dbReference>
<dbReference type="InterPro" id="IPR001902">
    <property type="entry name" value="SLC26A/SulP_fam"/>
</dbReference>
<comment type="subcellular location">
    <subcellularLocation>
        <location evidence="1">Membrane</location>
        <topology evidence="1">Multi-pass membrane protein</topology>
    </subcellularLocation>
</comment>
<feature type="compositionally biased region" description="Low complexity" evidence="5">
    <location>
        <begin position="1079"/>
        <end position="1104"/>
    </location>
</feature>
<feature type="transmembrane region" description="Helical" evidence="6">
    <location>
        <begin position="53"/>
        <end position="74"/>
    </location>
</feature>
<feature type="region of interest" description="Disordered" evidence="5">
    <location>
        <begin position="1051"/>
        <end position="1070"/>
    </location>
</feature>
<dbReference type="GO" id="GO:0016020">
    <property type="term" value="C:membrane"/>
    <property type="evidence" value="ECO:0007669"/>
    <property type="project" value="UniProtKB-SubCell"/>
</dbReference>
<dbReference type="Gene3D" id="3.30.750.24">
    <property type="entry name" value="STAS domain"/>
    <property type="match status" value="1"/>
</dbReference>
<dbReference type="InterPro" id="IPR011547">
    <property type="entry name" value="SLC26A/SulP_dom"/>
</dbReference>
<feature type="transmembrane region" description="Helical" evidence="6">
    <location>
        <begin position="235"/>
        <end position="265"/>
    </location>
</feature>
<keyword evidence="3 6" id="KW-1133">Transmembrane helix</keyword>
<gene>
    <name evidence="8" type="ORF">STCU_09874</name>
</gene>